<evidence type="ECO:0000313" key="2">
    <source>
        <dbReference type="EMBL" id="KAK6360122.1"/>
    </source>
</evidence>
<keyword evidence="3" id="KW-1185">Reference proteome</keyword>
<protein>
    <recommendedName>
        <fullName evidence="1">F-box domain-containing protein</fullName>
    </recommendedName>
</protein>
<evidence type="ECO:0000259" key="1">
    <source>
        <dbReference type="SMART" id="SM00256"/>
    </source>
</evidence>
<dbReference type="Gene3D" id="1.20.1280.50">
    <property type="match status" value="1"/>
</dbReference>
<dbReference type="SUPFAM" id="SSF81383">
    <property type="entry name" value="F-box domain"/>
    <property type="match status" value="1"/>
</dbReference>
<feature type="domain" description="F-box" evidence="1">
    <location>
        <begin position="20"/>
        <end position="60"/>
    </location>
</feature>
<dbReference type="Proteomes" id="UP001373714">
    <property type="component" value="Unassembled WGS sequence"/>
</dbReference>
<evidence type="ECO:0000313" key="3">
    <source>
        <dbReference type="Proteomes" id="UP001373714"/>
    </source>
</evidence>
<dbReference type="EMBL" id="JAVHNS010000003">
    <property type="protein sequence ID" value="KAK6360122.1"/>
    <property type="molecule type" value="Genomic_DNA"/>
</dbReference>
<dbReference type="SMART" id="SM00256">
    <property type="entry name" value="FBOX"/>
    <property type="match status" value="1"/>
</dbReference>
<dbReference type="Pfam" id="PF00646">
    <property type="entry name" value="F-box"/>
    <property type="match status" value="1"/>
</dbReference>
<reference evidence="2 3" key="1">
    <citation type="submission" date="2019-10" db="EMBL/GenBank/DDBJ databases">
        <authorList>
            <person name="Palmer J.M."/>
        </authorList>
    </citation>
    <scope>NUCLEOTIDE SEQUENCE [LARGE SCALE GENOMIC DNA]</scope>
    <source>
        <strain evidence="2 3">TWF730</strain>
    </source>
</reference>
<dbReference type="AlphaFoldDB" id="A0AAV9VFD1"/>
<dbReference type="InterPro" id="IPR001810">
    <property type="entry name" value="F-box_dom"/>
</dbReference>
<name>A0AAV9VFD1_9PEZI</name>
<sequence>MATEPRPSEQNQAGFDWANLPLDISHLILDTLDWPAHAICRQVCHFWRNYLDQPRSAAKRYSSPTADARVVHKVRGGDGKVVTSYKAFEPPKQLGDYPKQIHRILAEPGLAFFLYRNPKTHLVEPEEHCFFAPESRTAYKFRATKNETDLRGYFPDTTVGRITKIMFNPEYDEVDSDSDREGIDEYIQQPIGPWCLKMKNIPFAYEPVILQSSGPLRFLPRFLSLEDPLIYVSVREYLHENINNLHKCPTVGELVFGIGKVISRYLQYKHDDFPDGAKVFVSFRGIKNVRYYPYGLLAIEISVEKTCEWVDGDTDDEEEDAG</sequence>
<gene>
    <name evidence="2" type="ORF">TWF730_006275</name>
</gene>
<accession>A0AAV9VFD1</accession>
<dbReference type="InterPro" id="IPR036047">
    <property type="entry name" value="F-box-like_dom_sf"/>
</dbReference>
<proteinExistence type="predicted"/>
<comment type="caution">
    <text evidence="2">The sequence shown here is derived from an EMBL/GenBank/DDBJ whole genome shotgun (WGS) entry which is preliminary data.</text>
</comment>
<organism evidence="2 3">
    <name type="scientific">Orbilia blumenaviensis</name>
    <dbReference type="NCBI Taxonomy" id="1796055"/>
    <lineage>
        <taxon>Eukaryota</taxon>
        <taxon>Fungi</taxon>
        <taxon>Dikarya</taxon>
        <taxon>Ascomycota</taxon>
        <taxon>Pezizomycotina</taxon>
        <taxon>Orbiliomycetes</taxon>
        <taxon>Orbiliales</taxon>
        <taxon>Orbiliaceae</taxon>
        <taxon>Orbilia</taxon>
    </lineage>
</organism>